<feature type="compositionally biased region" description="Basic and acidic residues" evidence="1">
    <location>
        <begin position="72"/>
        <end position="83"/>
    </location>
</feature>
<gene>
    <name evidence="2" type="ORF">SHKM778_68340</name>
</gene>
<evidence type="ECO:0000313" key="2">
    <source>
        <dbReference type="EMBL" id="BFO20446.1"/>
    </source>
</evidence>
<feature type="region of interest" description="Disordered" evidence="1">
    <location>
        <begin position="43"/>
        <end position="127"/>
    </location>
</feature>
<reference evidence="2" key="1">
    <citation type="submission" date="2024-06" db="EMBL/GenBank/DDBJ databases">
        <authorList>
            <consortium name="consrtm"/>
            <person name="Uemura M."/>
            <person name="Terahara T."/>
        </authorList>
    </citation>
    <scope>NUCLEOTIDE SEQUENCE</scope>
    <source>
        <strain evidence="2">KM77-8</strain>
    </source>
</reference>
<sequence>MLAARARCHRGLHVGQPGALGDPGDEVVAHTVVEQDARVRVADGVGEGLDEGVTGRAGRGEDQAGLDAELADAQRHRTGESGADRLAALGGGGLGDDDRVQGAQFAVEGDRDRPGGGRVEEGAAPAD</sequence>
<proteinExistence type="predicted"/>
<name>A0AAT9HT40_9ACTN</name>
<protein>
    <submittedName>
        <fullName evidence="2">Uncharacterized protein</fullName>
    </submittedName>
</protein>
<accession>A0AAT9HT40</accession>
<evidence type="ECO:0000256" key="1">
    <source>
        <dbReference type="SAM" id="MobiDB-lite"/>
    </source>
</evidence>
<dbReference type="AlphaFoldDB" id="A0AAT9HT40"/>
<dbReference type="EMBL" id="AP035768">
    <property type="protein sequence ID" value="BFO20446.1"/>
    <property type="molecule type" value="Genomic_DNA"/>
</dbReference>
<reference evidence="2" key="2">
    <citation type="submission" date="2024-07" db="EMBL/GenBank/DDBJ databases">
        <title>Streptomyces haneummycinica sp. nov., a new antibiotic-producing actinobacterium isolated from marine sediment.</title>
        <authorList>
            <person name="Uemura M."/>
            <person name="Hamada M."/>
            <person name="Hirano S."/>
            <person name="Kobayashi K."/>
            <person name="Ohshiro T."/>
            <person name="Kobayashi T."/>
            <person name="Terahara T."/>
        </authorList>
    </citation>
    <scope>NUCLEOTIDE SEQUENCE</scope>
    <source>
        <strain evidence="2">KM77-8</strain>
    </source>
</reference>
<feature type="compositionally biased region" description="Basic and acidic residues" evidence="1">
    <location>
        <begin position="108"/>
        <end position="121"/>
    </location>
</feature>
<organism evidence="2">
    <name type="scientific">Streptomyces haneummycinicus</name>
    <dbReference type="NCBI Taxonomy" id="3074435"/>
    <lineage>
        <taxon>Bacteria</taxon>
        <taxon>Bacillati</taxon>
        <taxon>Actinomycetota</taxon>
        <taxon>Actinomycetes</taxon>
        <taxon>Kitasatosporales</taxon>
        <taxon>Streptomycetaceae</taxon>
        <taxon>Streptomyces</taxon>
    </lineage>
</organism>